<reference evidence="2" key="1">
    <citation type="submission" date="2021-02" db="EMBL/GenBank/DDBJ databases">
        <authorList>
            <person name="Nowell W R."/>
        </authorList>
    </citation>
    <scope>NUCLEOTIDE SEQUENCE</scope>
</reference>
<dbReference type="Gene3D" id="1.20.5.320">
    <property type="entry name" value="6-Phosphogluconate Dehydrogenase, domain 3"/>
    <property type="match status" value="1"/>
</dbReference>
<dbReference type="EMBL" id="CAJOBI010354575">
    <property type="protein sequence ID" value="CAF5223193.1"/>
    <property type="molecule type" value="Genomic_DNA"/>
</dbReference>
<protein>
    <submittedName>
        <fullName evidence="2">Uncharacterized protein</fullName>
    </submittedName>
</protein>
<sequence>LTKYVEQFEIGQPGASGMPGRPGIDGPKGAPGAPGHIIVIPSPIHTVHDPQSFVDAMKDIINSYSHILKGQQGAVGRPGLPGIMVIKFISS</sequence>
<accession>A0A8S3K2F1</accession>
<dbReference type="Proteomes" id="UP000676336">
    <property type="component" value="Unassembled WGS sequence"/>
</dbReference>
<organism evidence="2 3">
    <name type="scientific">Rotaria magnacalcarata</name>
    <dbReference type="NCBI Taxonomy" id="392030"/>
    <lineage>
        <taxon>Eukaryota</taxon>
        <taxon>Metazoa</taxon>
        <taxon>Spiralia</taxon>
        <taxon>Gnathifera</taxon>
        <taxon>Rotifera</taxon>
        <taxon>Eurotatoria</taxon>
        <taxon>Bdelloidea</taxon>
        <taxon>Philodinida</taxon>
        <taxon>Philodinidae</taxon>
        <taxon>Rotaria</taxon>
    </lineage>
</organism>
<proteinExistence type="predicted"/>
<gene>
    <name evidence="2" type="ORF">SMN809_LOCUS83203</name>
</gene>
<comment type="caution">
    <text evidence="2">The sequence shown here is derived from an EMBL/GenBank/DDBJ whole genome shotgun (WGS) entry which is preliminary data.</text>
</comment>
<name>A0A8S3K2F1_9BILA</name>
<evidence type="ECO:0000256" key="1">
    <source>
        <dbReference type="SAM" id="MobiDB-lite"/>
    </source>
</evidence>
<feature type="non-terminal residue" evidence="2">
    <location>
        <position position="1"/>
    </location>
</feature>
<dbReference type="AlphaFoldDB" id="A0A8S3K2F1"/>
<feature type="region of interest" description="Disordered" evidence="1">
    <location>
        <begin position="11"/>
        <end position="32"/>
    </location>
</feature>
<evidence type="ECO:0000313" key="3">
    <source>
        <dbReference type="Proteomes" id="UP000676336"/>
    </source>
</evidence>
<evidence type="ECO:0000313" key="2">
    <source>
        <dbReference type="EMBL" id="CAF5223193.1"/>
    </source>
</evidence>